<name>A0A1B6LX76_9HEMI</name>
<dbReference type="InterPro" id="IPR013763">
    <property type="entry name" value="Cyclin-like_dom"/>
</dbReference>
<dbReference type="InterPro" id="IPR004367">
    <property type="entry name" value="Cyclin_C-dom"/>
</dbReference>
<evidence type="ECO:0000256" key="5">
    <source>
        <dbReference type="ARBA" id="ARBA00023306"/>
    </source>
</evidence>
<evidence type="ECO:0000259" key="7">
    <source>
        <dbReference type="SMART" id="SM00385"/>
    </source>
</evidence>
<feature type="domain" description="Cyclin C-terminal" evidence="8">
    <location>
        <begin position="316"/>
        <end position="434"/>
    </location>
</feature>
<dbReference type="PROSITE" id="PS00292">
    <property type="entry name" value="CYCLINS"/>
    <property type="match status" value="1"/>
</dbReference>
<dbReference type="Gene3D" id="1.10.472.10">
    <property type="entry name" value="Cyclin-like"/>
    <property type="match status" value="2"/>
</dbReference>
<dbReference type="SUPFAM" id="SSF47954">
    <property type="entry name" value="Cyclin-like"/>
    <property type="match status" value="2"/>
</dbReference>
<dbReference type="Pfam" id="PF00134">
    <property type="entry name" value="Cyclin_N"/>
    <property type="match status" value="1"/>
</dbReference>
<dbReference type="InterPro" id="IPR039361">
    <property type="entry name" value="Cyclin"/>
</dbReference>
<dbReference type="PANTHER" id="PTHR10177">
    <property type="entry name" value="CYCLINS"/>
    <property type="match status" value="1"/>
</dbReference>
<dbReference type="Pfam" id="PF02984">
    <property type="entry name" value="Cyclin_C"/>
    <property type="match status" value="1"/>
</dbReference>
<evidence type="ECO:0000256" key="4">
    <source>
        <dbReference type="ARBA" id="ARBA00023127"/>
    </source>
</evidence>
<evidence type="ECO:0000256" key="3">
    <source>
        <dbReference type="ARBA" id="ARBA00022776"/>
    </source>
</evidence>
<keyword evidence="2" id="KW-0132">Cell division</keyword>
<dbReference type="GO" id="GO:0044772">
    <property type="term" value="P:mitotic cell cycle phase transition"/>
    <property type="evidence" value="ECO:0007669"/>
    <property type="project" value="InterPro"/>
</dbReference>
<dbReference type="CDD" id="cd20504">
    <property type="entry name" value="CYCLIN_CCNA_rpt1"/>
    <property type="match status" value="1"/>
</dbReference>
<evidence type="ECO:0000256" key="2">
    <source>
        <dbReference type="ARBA" id="ARBA00022618"/>
    </source>
</evidence>
<keyword evidence="3" id="KW-0498">Mitosis</keyword>
<dbReference type="GO" id="GO:0051301">
    <property type="term" value="P:cell division"/>
    <property type="evidence" value="ECO:0007669"/>
    <property type="project" value="UniProtKB-KW"/>
</dbReference>
<dbReference type="SMART" id="SM00385">
    <property type="entry name" value="CYCLIN"/>
    <property type="match status" value="2"/>
</dbReference>
<reference evidence="9" key="1">
    <citation type="submission" date="2015-11" db="EMBL/GenBank/DDBJ databases">
        <title>De novo transcriptome assembly of four potential Pierce s Disease insect vectors from Arizona vineyards.</title>
        <authorList>
            <person name="Tassone E.E."/>
        </authorList>
    </citation>
    <scope>NUCLEOTIDE SEQUENCE</scope>
</reference>
<proteinExistence type="inferred from homology"/>
<feature type="domain" description="Cyclin-like" evidence="7">
    <location>
        <begin position="223"/>
        <end position="307"/>
    </location>
</feature>
<evidence type="ECO:0000256" key="1">
    <source>
        <dbReference type="ARBA" id="ARBA00006955"/>
    </source>
</evidence>
<accession>A0A1B6LX76</accession>
<sequence>MASFQIHDDQENQISNIGRLKNNQVRNHEKTYQRRTVLGDINSNSNRVNTRTSKQEITKAAEKAFKSRNDFVIHEDVVEEISNESIIVLETRKKAPVIPKINSKEQNKENKEEKLDLSDAIISVPREPLKDLKTCEPVVEEEAMSESYDSPRETSPMSLESVRISSPLLRHMKPSLQLLYDMEEYREEIFQYLLKAETRQRAKALYMRRQPDVTYSMRSILVDWLVEVAEEYKLQTETLFLAVSFIDRFLSVMSVVKGKLQLLGTAAMFVAAKYEEIYPPDVGEFVYITDDTYNKRQVLRMEQLILKVLGFDISVPTIFAFLQHIAVECNLSLRLTSLAQYLCELTLLEGDPFLAYLPSMVASASLVVARHCLEYEDAWSSELQKVTGYSLLDLAPCVSHLCVTHSKASSLPQQAICEKYKTQKNQKVSEVKPKALRLI</sequence>
<dbReference type="AlphaFoldDB" id="A0A1B6LX76"/>
<keyword evidence="4 6" id="KW-0195">Cyclin</keyword>
<dbReference type="GO" id="GO:0016538">
    <property type="term" value="F:cyclin-dependent protein serine/threonine kinase regulator activity"/>
    <property type="evidence" value="ECO:0007669"/>
    <property type="project" value="InterPro"/>
</dbReference>
<feature type="domain" description="Cyclin-like" evidence="7">
    <location>
        <begin position="320"/>
        <end position="403"/>
    </location>
</feature>
<gene>
    <name evidence="9" type="ORF">g.53607</name>
</gene>
<keyword evidence="5" id="KW-0131">Cell cycle</keyword>
<evidence type="ECO:0000313" key="9">
    <source>
        <dbReference type="EMBL" id="JAT28298.1"/>
    </source>
</evidence>
<dbReference type="GO" id="GO:0005634">
    <property type="term" value="C:nucleus"/>
    <property type="evidence" value="ECO:0007669"/>
    <property type="project" value="UniProtKB-ARBA"/>
</dbReference>
<dbReference type="InterPro" id="IPR006671">
    <property type="entry name" value="Cyclin_N"/>
</dbReference>
<organism evidence="9">
    <name type="scientific">Graphocephala atropunctata</name>
    <dbReference type="NCBI Taxonomy" id="36148"/>
    <lineage>
        <taxon>Eukaryota</taxon>
        <taxon>Metazoa</taxon>
        <taxon>Ecdysozoa</taxon>
        <taxon>Arthropoda</taxon>
        <taxon>Hexapoda</taxon>
        <taxon>Insecta</taxon>
        <taxon>Pterygota</taxon>
        <taxon>Neoptera</taxon>
        <taxon>Paraneoptera</taxon>
        <taxon>Hemiptera</taxon>
        <taxon>Auchenorrhyncha</taxon>
        <taxon>Membracoidea</taxon>
        <taxon>Cicadellidae</taxon>
        <taxon>Cicadellinae</taxon>
        <taxon>Cicadellini</taxon>
        <taxon>Graphocephala</taxon>
    </lineage>
</organism>
<dbReference type="Pfam" id="PF16500">
    <property type="entry name" value="Cyclin_N2"/>
    <property type="match status" value="1"/>
</dbReference>
<dbReference type="InterPro" id="IPR036915">
    <property type="entry name" value="Cyclin-like_sf"/>
</dbReference>
<dbReference type="InterPro" id="IPR032447">
    <property type="entry name" value="Cyclin-A_N"/>
</dbReference>
<dbReference type="SMART" id="SM01332">
    <property type="entry name" value="Cyclin_C"/>
    <property type="match status" value="1"/>
</dbReference>
<dbReference type="EMBL" id="GEBQ01011679">
    <property type="protein sequence ID" value="JAT28298.1"/>
    <property type="molecule type" value="Transcribed_RNA"/>
</dbReference>
<protein>
    <submittedName>
        <fullName evidence="9">Uncharacterized protein</fullName>
    </submittedName>
</protein>
<evidence type="ECO:0000256" key="6">
    <source>
        <dbReference type="RuleBase" id="RU000383"/>
    </source>
</evidence>
<dbReference type="InterPro" id="IPR048258">
    <property type="entry name" value="Cyclins_cyclin-box"/>
</dbReference>
<dbReference type="PIRSF" id="PIRSF001771">
    <property type="entry name" value="Cyclin_A_B_D_E"/>
    <property type="match status" value="1"/>
</dbReference>
<comment type="similarity">
    <text evidence="1">Belongs to the cyclin family. Cyclin AB subfamily.</text>
</comment>
<dbReference type="FunFam" id="1.10.472.10:FF:000001">
    <property type="entry name" value="G2/mitotic-specific cyclin"/>
    <property type="match status" value="1"/>
</dbReference>
<dbReference type="InterPro" id="IPR046965">
    <property type="entry name" value="Cyclin_A/B-like"/>
</dbReference>
<evidence type="ECO:0000259" key="8">
    <source>
        <dbReference type="SMART" id="SM01332"/>
    </source>
</evidence>